<evidence type="ECO:0008006" key="3">
    <source>
        <dbReference type="Google" id="ProtNLM"/>
    </source>
</evidence>
<dbReference type="InterPro" id="IPR011009">
    <property type="entry name" value="Kinase-like_dom_sf"/>
</dbReference>
<evidence type="ECO:0000313" key="2">
    <source>
        <dbReference type="Proteomes" id="UP001319827"/>
    </source>
</evidence>
<name>A0ABM8HVR2_9BACT</name>
<gene>
    <name evidence="1" type="ORF">DESUT3_22620</name>
</gene>
<keyword evidence="2" id="KW-1185">Reference proteome</keyword>
<evidence type="ECO:0000313" key="1">
    <source>
        <dbReference type="EMBL" id="BCR05193.1"/>
    </source>
</evidence>
<dbReference type="Gene3D" id="1.10.510.10">
    <property type="entry name" value="Transferase(Phosphotransferase) domain 1"/>
    <property type="match status" value="1"/>
</dbReference>
<accession>A0ABM8HVR2</accession>
<dbReference type="Pfam" id="PF06293">
    <property type="entry name" value="Kdo"/>
    <property type="match status" value="1"/>
</dbReference>
<reference evidence="1 2" key="2">
    <citation type="journal article" date="2021" name="Int. J. Syst. Evol. Microbiol.">
        <title>Isolation and Polyphasic Characterization of Desulfuromonas versatilis sp. Nov., an Electrogenic Bacteria Capable of Versatile Metabolism Isolated from a Graphene Oxide-Reducing Enrichment Culture.</title>
        <authorList>
            <person name="Xie L."/>
            <person name="Yoshida N."/>
            <person name="Ishii S."/>
            <person name="Meng L."/>
        </authorList>
    </citation>
    <scope>NUCLEOTIDE SEQUENCE [LARGE SCALE GENOMIC DNA]</scope>
    <source>
        <strain evidence="1 2">NIT-T3</strain>
    </source>
</reference>
<protein>
    <recommendedName>
        <fullName evidence="3">Non-specific serine/threonine protein kinase</fullName>
    </recommendedName>
</protein>
<sequence length="253" mass="28464">MNEALSWRQVKKRCLGGAAGWVRELRQGFTIYRENSPASLQALEALLPDPDLLLGQGEVFKPGSRGFAVKVEIGGRSYFLKAYNCLGWGYRLRNALRRSRALRTWCVNWGFLFRGVPVPRPVLCLEERRFRLLGRSYLLTEFAEGSCNLQQAWATRSGDACVSLLGRVTAVLGDMHRRGCVHGDLKWNNILVAGTAGDEEICLVDLDGGRLPARARFASLRKDLERFLRDLRKERSGLELEAAAEAAWRGRVQ</sequence>
<dbReference type="SUPFAM" id="SSF56112">
    <property type="entry name" value="Protein kinase-like (PK-like)"/>
    <property type="match status" value="1"/>
</dbReference>
<reference evidence="1 2" key="1">
    <citation type="journal article" date="2016" name="C (Basel)">
        <title>Selective Growth of and Electricity Production by Marine Exoelectrogenic Bacteria in Self-Aggregated Hydrogel of Microbially Reduced Graphene Oxide.</title>
        <authorList>
            <person name="Yoshida N."/>
            <person name="Goto Y."/>
            <person name="Miyata Y."/>
        </authorList>
    </citation>
    <scope>NUCLEOTIDE SEQUENCE [LARGE SCALE GENOMIC DNA]</scope>
    <source>
        <strain evidence="1 2">NIT-T3</strain>
    </source>
</reference>
<dbReference type="EMBL" id="AP024355">
    <property type="protein sequence ID" value="BCR05193.1"/>
    <property type="molecule type" value="Genomic_DNA"/>
</dbReference>
<organism evidence="1 2">
    <name type="scientific">Desulfuromonas versatilis</name>
    <dbReference type="NCBI Taxonomy" id="2802975"/>
    <lineage>
        <taxon>Bacteria</taxon>
        <taxon>Pseudomonadati</taxon>
        <taxon>Thermodesulfobacteriota</taxon>
        <taxon>Desulfuromonadia</taxon>
        <taxon>Desulfuromonadales</taxon>
        <taxon>Desulfuromonadaceae</taxon>
        <taxon>Desulfuromonas</taxon>
    </lineage>
</organism>
<dbReference type="InterPro" id="IPR008271">
    <property type="entry name" value="Ser/Thr_kinase_AS"/>
</dbReference>
<dbReference type="Proteomes" id="UP001319827">
    <property type="component" value="Chromosome"/>
</dbReference>
<proteinExistence type="predicted"/>
<dbReference type="PROSITE" id="PS00108">
    <property type="entry name" value="PROTEIN_KINASE_ST"/>
    <property type="match status" value="1"/>
</dbReference>
<dbReference type="RefSeq" id="WP_221248614.1">
    <property type="nucleotide sequence ID" value="NZ_AP024355.1"/>
</dbReference>